<accession>A0A2V3WBA2</accession>
<sequence length="174" mass="20892">MELIRNRIIEQVAENMKYYGYAKTIGLVIAIIYYEGKPMNLDELAETTGMSKTRMSQVLREMEQLNIAEKIFIKGSRKDTYIAEKDLYETFLTLLTQNWQDLVHRNRKVDERLIRDLKEIINDEHATEEELQKAKDYYNDSLKSLQYFDWIERLVHFFESKEVFKHVPIQDENE</sequence>
<evidence type="ECO:0000256" key="4">
    <source>
        <dbReference type="PIRNR" id="PIRNR006707"/>
    </source>
</evidence>
<evidence type="ECO:0000313" key="6">
    <source>
        <dbReference type="Proteomes" id="UP000247978"/>
    </source>
</evidence>
<reference evidence="5 6" key="1">
    <citation type="submission" date="2018-05" db="EMBL/GenBank/DDBJ databases">
        <title>Genomic Encyclopedia of Type Strains, Phase IV (KMG-IV): sequencing the most valuable type-strain genomes for metagenomic binning, comparative biology and taxonomic classification.</title>
        <authorList>
            <person name="Goeker M."/>
        </authorList>
    </citation>
    <scope>NUCLEOTIDE SEQUENCE [LARGE SCALE GENOMIC DNA]</scope>
    <source>
        <strain evidence="5 6">DSM 28556</strain>
    </source>
</reference>
<dbReference type="Gene3D" id="1.10.10.10">
    <property type="entry name" value="Winged helix-like DNA-binding domain superfamily/Winged helix DNA-binding domain"/>
    <property type="match status" value="1"/>
</dbReference>
<keyword evidence="2 4" id="KW-0238">DNA-binding</keyword>
<dbReference type="EMBL" id="QJJQ01000001">
    <property type="protein sequence ID" value="PXW90291.1"/>
    <property type="molecule type" value="Genomic_DNA"/>
</dbReference>
<dbReference type="Proteomes" id="UP000247978">
    <property type="component" value="Unassembled WGS sequence"/>
</dbReference>
<evidence type="ECO:0000256" key="3">
    <source>
        <dbReference type="ARBA" id="ARBA00023163"/>
    </source>
</evidence>
<dbReference type="InterPro" id="IPR026282">
    <property type="entry name" value="MJ1563"/>
</dbReference>
<keyword evidence="1 4" id="KW-0805">Transcription regulation</keyword>
<evidence type="ECO:0000256" key="1">
    <source>
        <dbReference type="ARBA" id="ARBA00023015"/>
    </source>
</evidence>
<dbReference type="InterPro" id="IPR036390">
    <property type="entry name" value="WH_DNA-bd_sf"/>
</dbReference>
<comment type="similarity">
    <text evidence="4">Belongs to the GbsR family.</text>
</comment>
<dbReference type="PANTHER" id="PTHR38465">
    <property type="entry name" value="HTH-TYPE TRANSCRIPTIONAL REGULATOR MJ1563-RELATED"/>
    <property type="match status" value="1"/>
</dbReference>
<evidence type="ECO:0000313" key="5">
    <source>
        <dbReference type="EMBL" id="PXW90291.1"/>
    </source>
</evidence>
<dbReference type="PANTHER" id="PTHR38465:SF1">
    <property type="entry name" value="HTH-TYPE TRANSCRIPTIONAL REGULATOR MJ1563-RELATED"/>
    <property type="match status" value="1"/>
</dbReference>
<keyword evidence="3 4" id="KW-0804">Transcription</keyword>
<evidence type="ECO:0000256" key="2">
    <source>
        <dbReference type="ARBA" id="ARBA00023125"/>
    </source>
</evidence>
<name>A0A2V3WBA2_9BACI</name>
<dbReference type="InterPro" id="IPR052362">
    <property type="entry name" value="HTH-GbsR_regulator"/>
</dbReference>
<keyword evidence="6" id="KW-1185">Reference proteome</keyword>
<gene>
    <name evidence="5" type="ORF">DFR56_101202</name>
</gene>
<dbReference type="AlphaFoldDB" id="A0A2V3WBA2"/>
<proteinExistence type="inferred from homology"/>
<dbReference type="GO" id="GO:0003677">
    <property type="term" value="F:DNA binding"/>
    <property type="evidence" value="ECO:0007669"/>
    <property type="project" value="UniProtKB-UniRule"/>
</dbReference>
<comment type="caution">
    <text evidence="5">The sequence shown here is derived from an EMBL/GenBank/DDBJ whole genome shotgun (WGS) entry which is preliminary data.</text>
</comment>
<organism evidence="5 6">
    <name type="scientific">Pseudogracilibacillus auburnensis</name>
    <dbReference type="NCBI Taxonomy" id="1494959"/>
    <lineage>
        <taxon>Bacteria</taxon>
        <taxon>Bacillati</taxon>
        <taxon>Bacillota</taxon>
        <taxon>Bacilli</taxon>
        <taxon>Bacillales</taxon>
        <taxon>Bacillaceae</taxon>
        <taxon>Pseudogracilibacillus</taxon>
    </lineage>
</organism>
<dbReference type="SUPFAM" id="SSF46785">
    <property type="entry name" value="Winged helix' DNA-binding domain"/>
    <property type="match status" value="1"/>
</dbReference>
<protein>
    <recommendedName>
        <fullName evidence="4">HTH-type transcriptional regulator</fullName>
    </recommendedName>
</protein>
<dbReference type="PIRSF" id="PIRSF006707">
    <property type="entry name" value="MJ1563"/>
    <property type="match status" value="1"/>
</dbReference>
<dbReference type="InterPro" id="IPR036388">
    <property type="entry name" value="WH-like_DNA-bd_sf"/>
</dbReference>